<evidence type="ECO:0000313" key="3">
    <source>
        <dbReference type="Proteomes" id="UP000275408"/>
    </source>
</evidence>
<keyword evidence="1" id="KW-0812">Transmembrane</keyword>
<protein>
    <submittedName>
        <fullName evidence="2">Uncharacterized protein</fullName>
    </submittedName>
</protein>
<keyword evidence="1" id="KW-0472">Membrane</keyword>
<evidence type="ECO:0000313" key="2">
    <source>
        <dbReference type="EMBL" id="RMX61380.1"/>
    </source>
</evidence>
<gene>
    <name evidence="2" type="ORF">pdam_00023557</name>
</gene>
<accession>A0A3M6V682</accession>
<comment type="caution">
    <text evidence="2">The sequence shown here is derived from an EMBL/GenBank/DDBJ whole genome shotgun (WGS) entry which is preliminary data.</text>
</comment>
<name>A0A3M6V682_POCDA</name>
<evidence type="ECO:0000256" key="1">
    <source>
        <dbReference type="SAM" id="Phobius"/>
    </source>
</evidence>
<dbReference type="OrthoDB" id="5989930at2759"/>
<dbReference type="EMBL" id="RCHS01000023">
    <property type="protein sequence ID" value="RMX61380.1"/>
    <property type="molecule type" value="Genomic_DNA"/>
</dbReference>
<proteinExistence type="predicted"/>
<feature type="transmembrane region" description="Helical" evidence="1">
    <location>
        <begin position="59"/>
        <end position="76"/>
    </location>
</feature>
<reference evidence="2 3" key="1">
    <citation type="journal article" date="2018" name="Sci. Rep.">
        <title>Comparative analysis of the Pocillopora damicornis genome highlights role of immune system in coral evolution.</title>
        <authorList>
            <person name="Cunning R."/>
            <person name="Bay R.A."/>
            <person name="Gillette P."/>
            <person name="Baker A.C."/>
            <person name="Traylor-Knowles N."/>
        </authorList>
    </citation>
    <scope>NUCLEOTIDE SEQUENCE [LARGE SCALE GENOMIC DNA]</scope>
    <source>
        <strain evidence="2">RSMAS</strain>
        <tissue evidence="2">Whole animal</tissue>
    </source>
</reference>
<dbReference type="AlphaFoldDB" id="A0A3M6V682"/>
<dbReference type="Proteomes" id="UP000275408">
    <property type="component" value="Unassembled WGS sequence"/>
</dbReference>
<keyword evidence="3" id="KW-1185">Reference proteome</keyword>
<sequence>MQRINCSPPHDLPYCSFEFAKESCEMASNKRDLIIISIAQLVIAGILFVLGMVDHFEVRFMYASLILMPIWIALLVRTYQLKYKSKYLLKSDHIEIISDINRIHSMTINRAI</sequence>
<keyword evidence="1" id="KW-1133">Transmembrane helix</keyword>
<organism evidence="2 3">
    <name type="scientific">Pocillopora damicornis</name>
    <name type="common">Cauliflower coral</name>
    <name type="synonym">Millepora damicornis</name>
    <dbReference type="NCBI Taxonomy" id="46731"/>
    <lineage>
        <taxon>Eukaryota</taxon>
        <taxon>Metazoa</taxon>
        <taxon>Cnidaria</taxon>
        <taxon>Anthozoa</taxon>
        <taxon>Hexacorallia</taxon>
        <taxon>Scleractinia</taxon>
        <taxon>Astrocoeniina</taxon>
        <taxon>Pocilloporidae</taxon>
        <taxon>Pocillopora</taxon>
    </lineage>
</organism>
<feature type="transmembrane region" description="Helical" evidence="1">
    <location>
        <begin position="33"/>
        <end position="53"/>
    </location>
</feature>